<feature type="compositionally biased region" description="Low complexity" evidence="9">
    <location>
        <begin position="1403"/>
        <end position="1446"/>
    </location>
</feature>
<keyword evidence="3" id="KW-0698">rRNA processing</keyword>
<dbReference type="InterPro" id="IPR015943">
    <property type="entry name" value="WD40/YVTN_repeat-like_dom_sf"/>
</dbReference>
<protein>
    <recommendedName>
        <fullName evidence="10">WD repeat-containing protein 75 second beta-propeller domain-containing protein</fullName>
    </recommendedName>
</protein>
<dbReference type="PANTHER" id="PTHR44215:SF1">
    <property type="entry name" value="WD REPEAT-CONTAINING PROTEIN 75"/>
    <property type="match status" value="1"/>
</dbReference>
<dbReference type="OMA" id="PHEREVT"/>
<sequence length="1485" mass="143683">MSVLSVSGGNLAKHRAAFSADGSLFMCPSASHVKLFSARTGEELGTLSGHSAEVTAVVASPVSSQQALTASLDGTLGAWDLSDGAMLQRFDLGAPIHALHVQHGRTDSALVVVASSADAGGGGDSAHLELKLRTASLESRGGRLIGVTLAPPPTKKRLAKLRRAHTAAGAAAGGGAAEGGGASLLTKRLGADAPIASATIGGVPVYAARATSDDRSVRVCNGATGETVTVSAEASVHCVALHPTELAVALGDGDGVVTVWTLGSSAASTDAAAAASGAPPVASGAGGRDGGGVRSGSDGGTLSLRGRPVRTLKHWHASAVGALAYTPDGLNLLSAGAECALVVWSARGGPAERRIVPRLGAPIVSIAVAADGSSYALSCADNCVRVVSAASLELVCAGRGLQPAAPAGRALALDGRRAELVLPVRSAPGTLQFWALGEARHARTLCVAEANAGALLPMQESSVARAQRAARRAGARAAAGGAPAGAGAGVGGGRAPVCAVVFVGFTADCNALVTVELRPDAELAMATALKFWTATDSREAGGSGSTSGGGGGGGGGGAGAAAAAVASARGAVAAASSGWLLHTRVDSPHEREVTALACSPYGGARLAATTGRDGALKLWQWSAGAAGAAGAGGPAGASNGGRWSCLAVGGYRQQELLDAAFSADGSVLAVLCATCVTLWEPHSCELLRVLAGSGGSGGALGRSGFTALLLGGAAAVAPRTRAADGDGDGDGDGGGGDGFGALGSAAGSLAGFAEVSIALAYGAHGVTVWDLSTGLVLEEFELSVVTAAADSSTGEVLVCAALRTDAEDEQQPARLDAAAGVVTAMGQGVPSAAAAAGGYAAVMGGARGGKGGGSSVKAVPAARRVTALLRLRAMPSGALGASGVHAAGAHALADSGAGGRPLVLPVGAWALPPGLVPAALTFQPEGGVRDGADGGVGVLLLSTAGELWQLQLQQHGVTAEGAGGGGATGERAGAGTLGKKGRRLLLPPRARGGSGSVAARQLASGAQSGQSGPVSAFARAFRAADSAGAAAGDPARAAAMEAGKSDGNGAGSSGVARWIARTFGEAPAHSLPPLTRLFESFAQIACSPAASAPPPVGAGGAGRPDDKGGGIAARAAAAAARARTPDSTSRAIEMDAFEDGVVGAQHKRSRPAATADDEIGGWARWAKAAPTPPPDDWAAVCAIVGDVRDGVPDGEAALSDDEADARAREGDGGARQSAKRAKVGGARRGAAADAAGEQTLAAWRWWDASAALPTAASDALAALEPAVPMPMPIPADQPAAVSPAAPAHRVASAAALTPATTGAARARAPNGRAAPEAVASAEPEPPHSAPAPALAPADAAPDAAPIAASDGSDTTGGGDVPSPAIANGVTASGGGRRSRSNGKPAAVDTSAALAPASIPRLPASARRGGTAASSAPEAPATRETAKSAARGAAAIVAAAANATPAAKPAPPTATPSQAETPAQNGPSPPGVKTRATRAARTPRAA</sequence>
<feature type="repeat" description="WD" evidence="8">
    <location>
        <begin position="47"/>
        <end position="89"/>
    </location>
</feature>
<dbReference type="GO" id="GO:0045943">
    <property type="term" value="P:positive regulation of transcription by RNA polymerase I"/>
    <property type="evidence" value="ECO:0007669"/>
    <property type="project" value="InterPro"/>
</dbReference>
<dbReference type="GO" id="GO:0006364">
    <property type="term" value="P:rRNA processing"/>
    <property type="evidence" value="ECO:0007669"/>
    <property type="project" value="UniProtKB-KW"/>
</dbReference>
<dbReference type="Pfam" id="PF23769">
    <property type="entry name" value="Beta-prop_WDR75_2nd"/>
    <property type="match status" value="1"/>
</dbReference>
<evidence type="ECO:0000256" key="5">
    <source>
        <dbReference type="ARBA" id="ARBA00022737"/>
    </source>
</evidence>
<comment type="caution">
    <text evidence="11">The sequence shown here is derived from an EMBL/GenBank/DDBJ whole genome shotgun (WGS) entry which is preliminary data.</text>
</comment>
<evidence type="ECO:0000313" key="11">
    <source>
        <dbReference type="EMBL" id="KAG8464446.1"/>
    </source>
</evidence>
<evidence type="ECO:0000256" key="2">
    <source>
        <dbReference type="ARBA" id="ARBA00022517"/>
    </source>
</evidence>
<organism evidence="11 12">
    <name type="scientific">Diacronema lutheri</name>
    <name type="common">Unicellular marine alga</name>
    <name type="synonym">Monochrysis lutheri</name>
    <dbReference type="NCBI Taxonomy" id="2081491"/>
    <lineage>
        <taxon>Eukaryota</taxon>
        <taxon>Haptista</taxon>
        <taxon>Haptophyta</taxon>
        <taxon>Pavlovophyceae</taxon>
        <taxon>Pavlovales</taxon>
        <taxon>Pavlovaceae</taxon>
        <taxon>Diacronema</taxon>
    </lineage>
</organism>
<dbReference type="PANTHER" id="PTHR44215">
    <property type="entry name" value="WD REPEAT-CONTAINING PROTEIN 75"/>
    <property type="match status" value="1"/>
</dbReference>
<dbReference type="Pfam" id="PF23869">
    <property type="entry name" value="Beta-prop_WDR75_1st"/>
    <property type="match status" value="2"/>
</dbReference>
<evidence type="ECO:0000259" key="10">
    <source>
        <dbReference type="Pfam" id="PF23769"/>
    </source>
</evidence>
<evidence type="ECO:0000256" key="6">
    <source>
        <dbReference type="ARBA" id="ARBA00023163"/>
    </source>
</evidence>
<dbReference type="GO" id="GO:0003723">
    <property type="term" value="F:RNA binding"/>
    <property type="evidence" value="ECO:0007669"/>
    <property type="project" value="InterPro"/>
</dbReference>
<dbReference type="Gene3D" id="2.130.10.10">
    <property type="entry name" value="YVTN repeat-like/Quinoprotein amine dehydrogenase"/>
    <property type="match status" value="3"/>
</dbReference>
<evidence type="ECO:0000256" key="8">
    <source>
        <dbReference type="PROSITE-ProRule" id="PRU00221"/>
    </source>
</evidence>
<dbReference type="EMBL" id="JAGTXO010000013">
    <property type="protein sequence ID" value="KAG8464446.1"/>
    <property type="molecule type" value="Genomic_DNA"/>
</dbReference>
<feature type="repeat" description="WD" evidence="8">
    <location>
        <begin position="313"/>
        <end position="354"/>
    </location>
</feature>
<proteinExistence type="predicted"/>
<evidence type="ECO:0000256" key="4">
    <source>
        <dbReference type="ARBA" id="ARBA00022574"/>
    </source>
</evidence>
<dbReference type="PROSITE" id="PS50294">
    <property type="entry name" value="WD_REPEATS_REGION"/>
    <property type="match status" value="1"/>
</dbReference>
<dbReference type="InterPro" id="IPR053826">
    <property type="entry name" value="WDR75"/>
</dbReference>
<feature type="region of interest" description="Disordered" evidence="9">
    <location>
        <begin position="277"/>
        <end position="303"/>
    </location>
</feature>
<dbReference type="InterPro" id="IPR001680">
    <property type="entry name" value="WD40_rpt"/>
</dbReference>
<evidence type="ECO:0000256" key="9">
    <source>
        <dbReference type="SAM" id="MobiDB-lite"/>
    </source>
</evidence>
<dbReference type="PROSITE" id="PS00678">
    <property type="entry name" value="WD_REPEATS_1"/>
    <property type="match status" value="1"/>
</dbReference>
<dbReference type="SMART" id="SM00320">
    <property type="entry name" value="WD40"/>
    <property type="match status" value="6"/>
</dbReference>
<feature type="region of interest" description="Disordered" evidence="9">
    <location>
        <begin position="1292"/>
        <end position="1485"/>
    </location>
</feature>
<dbReference type="InterPro" id="IPR019775">
    <property type="entry name" value="WD40_repeat_CS"/>
</dbReference>
<feature type="domain" description="WD repeat-containing protein 75 second beta-propeller" evidence="10">
    <location>
        <begin position="578"/>
        <end position="695"/>
    </location>
</feature>
<dbReference type="GO" id="GO:2000234">
    <property type="term" value="P:positive regulation of rRNA processing"/>
    <property type="evidence" value="ECO:0007669"/>
    <property type="project" value="TreeGrafter"/>
</dbReference>
<feature type="compositionally biased region" description="Low complexity" evidence="9">
    <location>
        <begin position="1330"/>
        <end position="1353"/>
    </location>
</feature>
<feature type="region of interest" description="Disordered" evidence="9">
    <location>
        <begin position="984"/>
        <end position="1011"/>
    </location>
</feature>
<evidence type="ECO:0000313" key="12">
    <source>
        <dbReference type="Proteomes" id="UP000751190"/>
    </source>
</evidence>
<evidence type="ECO:0000256" key="7">
    <source>
        <dbReference type="ARBA" id="ARBA00023242"/>
    </source>
</evidence>
<keyword evidence="2" id="KW-0690">Ribosome biogenesis</keyword>
<keyword evidence="12" id="KW-1185">Reference proteome</keyword>
<dbReference type="GO" id="GO:0032040">
    <property type="term" value="C:small-subunit processome"/>
    <property type="evidence" value="ECO:0007669"/>
    <property type="project" value="InterPro"/>
</dbReference>
<dbReference type="SUPFAM" id="SSF82171">
    <property type="entry name" value="DPP6 N-terminal domain-like"/>
    <property type="match status" value="1"/>
</dbReference>
<gene>
    <name evidence="11" type="ORF">KFE25_003509</name>
</gene>
<evidence type="ECO:0000256" key="1">
    <source>
        <dbReference type="ARBA" id="ARBA00004604"/>
    </source>
</evidence>
<comment type="subcellular location">
    <subcellularLocation>
        <location evidence="1">Nucleus</location>
        <location evidence="1">Nucleolus</location>
    </subcellularLocation>
</comment>
<evidence type="ECO:0000256" key="3">
    <source>
        <dbReference type="ARBA" id="ARBA00022552"/>
    </source>
</evidence>
<feature type="region of interest" description="Disordered" evidence="9">
    <location>
        <begin position="1090"/>
        <end position="1110"/>
    </location>
</feature>
<feature type="compositionally biased region" description="Low complexity" evidence="9">
    <location>
        <begin position="1292"/>
        <end position="1322"/>
    </location>
</feature>
<accession>A0A8J5XFZ7</accession>
<keyword evidence="5" id="KW-0677">Repeat</keyword>
<feature type="compositionally biased region" description="Gly residues" evidence="9">
    <location>
        <begin position="284"/>
        <end position="299"/>
    </location>
</feature>
<keyword evidence="4 8" id="KW-0853">WD repeat</keyword>
<name>A0A8J5XFZ7_DIALT</name>
<dbReference type="Proteomes" id="UP000751190">
    <property type="component" value="Unassembled WGS sequence"/>
</dbReference>
<dbReference type="SUPFAM" id="SSF63829">
    <property type="entry name" value="Calcium-dependent phosphotriesterase"/>
    <property type="match status" value="1"/>
</dbReference>
<keyword evidence="7" id="KW-0539">Nucleus</keyword>
<feature type="compositionally biased region" description="Low complexity" evidence="9">
    <location>
        <begin position="1476"/>
        <end position="1485"/>
    </location>
</feature>
<reference evidence="11" key="1">
    <citation type="submission" date="2021-05" db="EMBL/GenBank/DDBJ databases">
        <title>The genome of the haptophyte Pavlova lutheri (Diacronema luteri, Pavlovales) - a model for lipid biosynthesis in eukaryotic algae.</title>
        <authorList>
            <person name="Hulatt C.J."/>
            <person name="Posewitz M.C."/>
        </authorList>
    </citation>
    <scope>NUCLEOTIDE SEQUENCE</scope>
    <source>
        <strain evidence="11">NIVA-4/92</strain>
    </source>
</reference>
<dbReference type="OrthoDB" id="4096at2759"/>
<dbReference type="PROSITE" id="PS50082">
    <property type="entry name" value="WD_REPEATS_2"/>
    <property type="match status" value="2"/>
</dbReference>
<dbReference type="InterPro" id="IPR057644">
    <property type="entry name" value="Beta-prop_WDR75_2nd"/>
</dbReference>
<feature type="region of interest" description="Disordered" evidence="9">
    <location>
        <begin position="1192"/>
        <end position="1230"/>
    </location>
</feature>
<keyword evidence="6" id="KW-0804">Transcription</keyword>